<keyword evidence="7" id="KW-0963">Cytoplasm</keyword>
<dbReference type="HAMAP" id="MF_00384">
    <property type="entry name" value="Homoser_kinase"/>
    <property type="match status" value="1"/>
</dbReference>
<feature type="domain" description="GHMP kinase C-terminal" evidence="10">
    <location>
        <begin position="219"/>
        <end position="286"/>
    </location>
</feature>
<dbReference type="SUPFAM" id="SSF54211">
    <property type="entry name" value="Ribosomal protein S5 domain 2-like"/>
    <property type="match status" value="1"/>
</dbReference>
<evidence type="ECO:0000259" key="9">
    <source>
        <dbReference type="Pfam" id="PF00288"/>
    </source>
</evidence>
<keyword evidence="6 7" id="KW-0067">ATP-binding</keyword>
<keyword evidence="2 7" id="KW-0808">Transferase</keyword>
<dbReference type="Pfam" id="PF00288">
    <property type="entry name" value="GHMP_kinases_N"/>
    <property type="match status" value="1"/>
</dbReference>
<dbReference type="GO" id="GO:0004413">
    <property type="term" value="F:homoserine kinase activity"/>
    <property type="evidence" value="ECO:0007669"/>
    <property type="project" value="UniProtKB-EC"/>
</dbReference>
<dbReference type="InterPro" id="IPR014721">
    <property type="entry name" value="Ribsml_uS5_D2-typ_fold_subgr"/>
</dbReference>
<evidence type="ECO:0000256" key="3">
    <source>
        <dbReference type="ARBA" id="ARBA00022697"/>
    </source>
</evidence>
<sequence>MNKKVKVFAPVSIGNVSVGFDSLGLALTPIDGQMLGDVVIIKSTEGDSHFVLKGRYASRLPDDPERNVVWQIRSTFEAALQQQGITPQPMVIKLKKHIPVCSGLGSSACSVVAALVALNAFYDQPFDQQTLLRMMGEAEATISGSVHFDNVAPSFLGGMQLMLSEAEQVAVSVPLFEDIYWVLAYPDVLVSTQAARERLPQQYDRSTLIRFGQNLAGFVSACYRQDADLAFALLKDEVAEPYRAELLPNFNQTKQQLLRMGSLAAGISGSGPTLFSACDDLVTAQAQAVWLKQHYLQSDDGFVAICQADTEGARILS</sequence>
<keyword evidence="12" id="KW-1185">Reference proteome</keyword>
<evidence type="ECO:0000256" key="7">
    <source>
        <dbReference type="HAMAP-Rule" id="MF_00384"/>
    </source>
</evidence>
<comment type="pathway">
    <text evidence="7">Amino-acid biosynthesis; L-threonine biosynthesis; L-threonine from L-aspartate: step 4/5.</text>
</comment>
<dbReference type="NCBIfam" id="TIGR00191">
    <property type="entry name" value="thrB"/>
    <property type="match status" value="1"/>
</dbReference>
<feature type="domain" description="GHMP kinase N-terminal" evidence="9">
    <location>
        <begin position="76"/>
        <end position="158"/>
    </location>
</feature>
<evidence type="ECO:0000259" key="10">
    <source>
        <dbReference type="Pfam" id="PF08544"/>
    </source>
</evidence>
<dbReference type="PANTHER" id="PTHR20861:SF1">
    <property type="entry name" value="HOMOSERINE KINASE"/>
    <property type="match status" value="1"/>
</dbReference>
<dbReference type="PANTHER" id="PTHR20861">
    <property type="entry name" value="HOMOSERINE/4-DIPHOSPHOCYTIDYL-2-C-METHYL-D-ERYTHRITOL KINASE"/>
    <property type="match status" value="1"/>
</dbReference>
<comment type="similarity">
    <text evidence="7">Belongs to the GHMP kinase family. Homoserine kinase subfamily.</text>
</comment>
<keyword evidence="4 7" id="KW-0547">Nucleotide-binding</keyword>
<evidence type="ECO:0000313" key="11">
    <source>
        <dbReference type="EMBL" id="MFC3194605.1"/>
    </source>
</evidence>
<comment type="catalytic activity">
    <reaction evidence="7">
        <text>L-homoserine + ATP = O-phospho-L-homoserine + ADP + H(+)</text>
        <dbReference type="Rhea" id="RHEA:13985"/>
        <dbReference type="ChEBI" id="CHEBI:15378"/>
        <dbReference type="ChEBI" id="CHEBI:30616"/>
        <dbReference type="ChEBI" id="CHEBI:57476"/>
        <dbReference type="ChEBI" id="CHEBI:57590"/>
        <dbReference type="ChEBI" id="CHEBI:456216"/>
        <dbReference type="EC" id="2.7.1.39"/>
    </reaction>
</comment>
<evidence type="ECO:0000313" key="12">
    <source>
        <dbReference type="Proteomes" id="UP001595533"/>
    </source>
</evidence>
<dbReference type="InterPro" id="IPR006204">
    <property type="entry name" value="GHMP_kinase_N_dom"/>
</dbReference>
<keyword evidence="5 7" id="KW-0418">Kinase</keyword>
<comment type="subcellular location">
    <subcellularLocation>
        <location evidence="7">Cytoplasm</location>
    </subcellularLocation>
</comment>
<proteinExistence type="inferred from homology"/>
<comment type="caution">
    <text evidence="11">The sequence shown here is derived from an EMBL/GenBank/DDBJ whole genome shotgun (WGS) entry which is preliminary data.</text>
</comment>
<evidence type="ECO:0000256" key="2">
    <source>
        <dbReference type="ARBA" id="ARBA00022679"/>
    </source>
</evidence>
<accession>A0ABV7JCM6</accession>
<gene>
    <name evidence="7 11" type="primary">thrB</name>
    <name evidence="11" type="ORF">ACFODZ_10190</name>
</gene>
<dbReference type="NCBIfam" id="NF002288">
    <property type="entry name" value="PRK01212.1-4"/>
    <property type="match status" value="1"/>
</dbReference>
<dbReference type="PIRSF" id="PIRSF000676">
    <property type="entry name" value="Homoser_kin"/>
    <property type="match status" value="1"/>
</dbReference>
<evidence type="ECO:0000256" key="6">
    <source>
        <dbReference type="ARBA" id="ARBA00022840"/>
    </source>
</evidence>
<dbReference type="Gene3D" id="3.30.70.890">
    <property type="entry name" value="GHMP kinase, C-terminal domain"/>
    <property type="match status" value="1"/>
</dbReference>
<dbReference type="InterPro" id="IPR036554">
    <property type="entry name" value="GHMP_kinase_C_sf"/>
</dbReference>
<dbReference type="InterPro" id="IPR013750">
    <property type="entry name" value="GHMP_kinase_C_dom"/>
</dbReference>
<dbReference type="EMBL" id="JBHRTS010000005">
    <property type="protein sequence ID" value="MFC3194605.1"/>
    <property type="molecule type" value="Genomic_DNA"/>
</dbReference>
<protein>
    <recommendedName>
        <fullName evidence="7 8">Homoserine kinase</fullName>
        <shortName evidence="7">HK</shortName>
        <shortName evidence="7">HSK</shortName>
        <ecNumber evidence="7 8">2.7.1.39</ecNumber>
    </recommendedName>
</protein>
<dbReference type="RefSeq" id="WP_198538123.1">
    <property type="nucleotide sequence ID" value="NZ_JBHRTS010000005.1"/>
</dbReference>
<dbReference type="SUPFAM" id="SSF55060">
    <property type="entry name" value="GHMP Kinase, C-terminal domain"/>
    <property type="match status" value="1"/>
</dbReference>
<dbReference type="Proteomes" id="UP001595533">
    <property type="component" value="Unassembled WGS sequence"/>
</dbReference>
<dbReference type="InterPro" id="IPR020568">
    <property type="entry name" value="Ribosomal_Su5_D2-typ_SF"/>
</dbReference>
<organism evidence="11 12">
    <name type="scientific">Marinicella sediminis</name>
    <dbReference type="NCBI Taxonomy" id="1792834"/>
    <lineage>
        <taxon>Bacteria</taxon>
        <taxon>Pseudomonadati</taxon>
        <taxon>Pseudomonadota</taxon>
        <taxon>Gammaproteobacteria</taxon>
        <taxon>Lysobacterales</taxon>
        <taxon>Marinicellaceae</taxon>
        <taxon>Marinicella</taxon>
    </lineage>
</organism>
<reference evidence="12" key="1">
    <citation type="journal article" date="2019" name="Int. J. Syst. Evol. Microbiol.">
        <title>The Global Catalogue of Microorganisms (GCM) 10K type strain sequencing project: providing services to taxonomists for standard genome sequencing and annotation.</title>
        <authorList>
            <consortium name="The Broad Institute Genomics Platform"/>
            <consortium name="The Broad Institute Genome Sequencing Center for Infectious Disease"/>
            <person name="Wu L."/>
            <person name="Ma J."/>
        </authorList>
    </citation>
    <scope>NUCLEOTIDE SEQUENCE [LARGE SCALE GENOMIC DNA]</scope>
    <source>
        <strain evidence="12">KCTC 42953</strain>
    </source>
</reference>
<evidence type="ECO:0000256" key="8">
    <source>
        <dbReference type="NCBIfam" id="TIGR00191"/>
    </source>
</evidence>
<feature type="binding site" evidence="7">
    <location>
        <begin position="99"/>
        <end position="109"/>
    </location>
    <ligand>
        <name>ATP</name>
        <dbReference type="ChEBI" id="CHEBI:30616"/>
    </ligand>
</feature>
<evidence type="ECO:0000256" key="1">
    <source>
        <dbReference type="ARBA" id="ARBA00022605"/>
    </source>
</evidence>
<dbReference type="InterPro" id="IPR000870">
    <property type="entry name" value="Homoserine_kinase"/>
</dbReference>
<dbReference type="EC" id="2.7.1.39" evidence="7 8"/>
<dbReference type="Pfam" id="PF08544">
    <property type="entry name" value="GHMP_kinases_C"/>
    <property type="match status" value="1"/>
</dbReference>
<dbReference type="PRINTS" id="PR00958">
    <property type="entry name" value="HOMSERKINASE"/>
</dbReference>
<name>A0ABV7JCM6_9GAMM</name>
<keyword evidence="1 7" id="KW-0028">Amino-acid biosynthesis</keyword>
<evidence type="ECO:0000256" key="5">
    <source>
        <dbReference type="ARBA" id="ARBA00022777"/>
    </source>
</evidence>
<comment type="function">
    <text evidence="7">Catalyzes the ATP-dependent phosphorylation of L-homoserine to L-homoserine phosphate.</text>
</comment>
<dbReference type="Gene3D" id="3.30.230.10">
    <property type="match status" value="1"/>
</dbReference>
<evidence type="ECO:0000256" key="4">
    <source>
        <dbReference type="ARBA" id="ARBA00022741"/>
    </source>
</evidence>
<keyword evidence="3 7" id="KW-0791">Threonine biosynthesis</keyword>